<reference evidence="9 10" key="1">
    <citation type="submission" date="2013-07" db="EMBL/GenBank/DDBJ databases">
        <title>Completed genome of Sphingomonas sanxanigenens NX02.</title>
        <authorList>
            <person name="Ma T."/>
            <person name="Huang H."/>
            <person name="Wu M."/>
            <person name="Li X."/>
            <person name="Li G."/>
        </authorList>
    </citation>
    <scope>NUCLEOTIDE SEQUENCE [LARGE SCALE GENOMIC DNA]</scope>
    <source>
        <strain evidence="9 10">NX02</strain>
    </source>
</reference>
<dbReference type="EMBL" id="CP006644">
    <property type="protein sequence ID" value="AHE51884.1"/>
    <property type="molecule type" value="Genomic_DNA"/>
</dbReference>
<proteinExistence type="predicted"/>
<keyword evidence="6" id="KW-0482">Metalloprotease</keyword>
<dbReference type="AlphaFoldDB" id="W0A1S2"/>
<evidence type="ECO:0000313" key="9">
    <source>
        <dbReference type="EMBL" id="AHE51884.1"/>
    </source>
</evidence>
<keyword evidence="7" id="KW-0732">Signal</keyword>
<dbReference type="PANTHER" id="PTHR21666">
    <property type="entry name" value="PEPTIDASE-RELATED"/>
    <property type="match status" value="1"/>
</dbReference>
<dbReference type="SUPFAM" id="SSF51261">
    <property type="entry name" value="Duplicated hybrid motif"/>
    <property type="match status" value="1"/>
</dbReference>
<keyword evidence="5" id="KW-0862">Zinc</keyword>
<comment type="cofactor">
    <cofactor evidence="1">
        <name>Zn(2+)</name>
        <dbReference type="ChEBI" id="CHEBI:29105"/>
    </cofactor>
</comment>
<name>W0A1S2_9SPHN</name>
<dbReference type="GO" id="GO:0004222">
    <property type="term" value="F:metalloendopeptidase activity"/>
    <property type="evidence" value="ECO:0007669"/>
    <property type="project" value="TreeGrafter"/>
</dbReference>
<protein>
    <recommendedName>
        <fullName evidence="8">M23ase beta-sheet core domain-containing protein</fullName>
    </recommendedName>
</protein>
<dbReference type="STRING" id="1123269.NX02_00585"/>
<dbReference type="Gene3D" id="2.70.70.10">
    <property type="entry name" value="Glucose Permease (Domain IIA)"/>
    <property type="match status" value="1"/>
</dbReference>
<keyword evidence="2" id="KW-0645">Protease</keyword>
<feature type="chain" id="PRO_5004784825" description="M23ase beta-sheet core domain-containing protein" evidence="7">
    <location>
        <begin position="29"/>
        <end position="362"/>
    </location>
</feature>
<dbReference type="GO" id="GO:0046872">
    <property type="term" value="F:metal ion binding"/>
    <property type="evidence" value="ECO:0007669"/>
    <property type="project" value="UniProtKB-KW"/>
</dbReference>
<feature type="signal peptide" evidence="7">
    <location>
        <begin position="1"/>
        <end position="28"/>
    </location>
</feature>
<evidence type="ECO:0000256" key="7">
    <source>
        <dbReference type="SAM" id="SignalP"/>
    </source>
</evidence>
<accession>W0A1S2</accession>
<organism evidence="9 10">
    <name type="scientific">Sphingomonas sanxanigenens DSM 19645 = NX02</name>
    <dbReference type="NCBI Taxonomy" id="1123269"/>
    <lineage>
        <taxon>Bacteria</taxon>
        <taxon>Pseudomonadati</taxon>
        <taxon>Pseudomonadota</taxon>
        <taxon>Alphaproteobacteria</taxon>
        <taxon>Sphingomonadales</taxon>
        <taxon>Sphingomonadaceae</taxon>
        <taxon>Sphingomonas</taxon>
    </lineage>
</organism>
<evidence type="ECO:0000256" key="5">
    <source>
        <dbReference type="ARBA" id="ARBA00022833"/>
    </source>
</evidence>
<dbReference type="CDD" id="cd12797">
    <property type="entry name" value="M23_peptidase"/>
    <property type="match status" value="1"/>
</dbReference>
<keyword evidence="3" id="KW-0479">Metal-binding</keyword>
<evidence type="ECO:0000256" key="3">
    <source>
        <dbReference type="ARBA" id="ARBA00022723"/>
    </source>
</evidence>
<dbReference type="FunFam" id="2.70.70.10:FF:000006">
    <property type="entry name" value="M23 family peptidase"/>
    <property type="match status" value="1"/>
</dbReference>
<evidence type="ECO:0000256" key="6">
    <source>
        <dbReference type="ARBA" id="ARBA00023049"/>
    </source>
</evidence>
<dbReference type="InterPro" id="IPR016047">
    <property type="entry name" value="M23ase_b-sheet_dom"/>
</dbReference>
<sequence length="362" mass="37786">MRRIRIGLKTQVAAAGAAAILFCGSAVGVAQMTGMGAETADAATGSSDAQVAHMQSKVAAMRADMEAVKRAAAVHAMQMERRQAFLAAVLAGEDDPKKLAALLPQEVGTPDGTAASVVAPLQTVAGEQGALAEKVRAATEARYKNTARLIQKLGLSPQRFHVSPGAMGGPYEPVDAAAAKAAEGDTDAQFKALFLSWKKLDQLEQGVIAIPSQKPVDDVKFTSSFGVRSDPFRGTAAMHSGVDIPGSHGSAIYATADGIIGRAGWAGGYGNLVEIEHGKGIQTRYGHLSKILVAPNTRVKRGQLIALMGSTGRSTGCHLHYEVRVDGRAVNPIPFMQQSEYLADVQQHADTAKVALGGPLNN</sequence>
<evidence type="ECO:0000259" key="8">
    <source>
        <dbReference type="Pfam" id="PF01551"/>
    </source>
</evidence>
<dbReference type="InterPro" id="IPR050570">
    <property type="entry name" value="Cell_wall_metabolism_enzyme"/>
</dbReference>
<gene>
    <name evidence="9" type="ORF">NX02_00585</name>
</gene>
<dbReference type="Pfam" id="PF01551">
    <property type="entry name" value="Peptidase_M23"/>
    <property type="match status" value="1"/>
</dbReference>
<dbReference type="eggNOG" id="COG0739">
    <property type="taxonomic scope" value="Bacteria"/>
</dbReference>
<evidence type="ECO:0000256" key="4">
    <source>
        <dbReference type="ARBA" id="ARBA00022801"/>
    </source>
</evidence>
<dbReference type="GO" id="GO:0006508">
    <property type="term" value="P:proteolysis"/>
    <property type="evidence" value="ECO:0007669"/>
    <property type="project" value="UniProtKB-KW"/>
</dbReference>
<dbReference type="InterPro" id="IPR011055">
    <property type="entry name" value="Dup_hybrid_motif"/>
</dbReference>
<keyword evidence="10" id="KW-1185">Reference proteome</keyword>
<evidence type="ECO:0000256" key="1">
    <source>
        <dbReference type="ARBA" id="ARBA00001947"/>
    </source>
</evidence>
<dbReference type="PATRIC" id="fig|1123269.5.peg.116"/>
<evidence type="ECO:0000313" key="10">
    <source>
        <dbReference type="Proteomes" id="UP000018851"/>
    </source>
</evidence>
<evidence type="ECO:0000256" key="2">
    <source>
        <dbReference type="ARBA" id="ARBA00022670"/>
    </source>
</evidence>
<dbReference type="HOGENOM" id="CLU_029425_2_1_5"/>
<dbReference type="KEGG" id="ssan:NX02_00585"/>
<keyword evidence="4" id="KW-0378">Hydrolase</keyword>
<dbReference type="Proteomes" id="UP000018851">
    <property type="component" value="Chromosome"/>
</dbReference>
<dbReference type="PANTHER" id="PTHR21666:SF288">
    <property type="entry name" value="CELL DIVISION PROTEIN YTFB"/>
    <property type="match status" value="1"/>
</dbReference>
<feature type="domain" description="M23ase beta-sheet core" evidence="8">
    <location>
        <begin position="238"/>
        <end position="332"/>
    </location>
</feature>